<evidence type="ECO:0000256" key="2">
    <source>
        <dbReference type="ARBA" id="ARBA00022723"/>
    </source>
</evidence>
<accession>A0A151GN97</accession>
<dbReference type="InParanoid" id="A0A151GN97"/>
<evidence type="ECO:0000256" key="6">
    <source>
        <dbReference type="ARBA" id="ARBA00023163"/>
    </source>
</evidence>
<name>A0A151GN97_DRECN</name>
<dbReference type="Proteomes" id="UP000076580">
    <property type="component" value="Chromosome 02"/>
</dbReference>
<feature type="region of interest" description="Disordered" evidence="9">
    <location>
        <begin position="528"/>
        <end position="562"/>
    </location>
</feature>
<dbReference type="PROSITE" id="PS00028">
    <property type="entry name" value="ZINC_FINGER_C2H2_1"/>
    <property type="match status" value="1"/>
</dbReference>
<keyword evidence="7" id="KW-0539">Nucleus</keyword>
<feature type="region of interest" description="Disordered" evidence="9">
    <location>
        <begin position="398"/>
        <end position="431"/>
    </location>
</feature>
<dbReference type="InterPro" id="IPR013087">
    <property type="entry name" value="Znf_C2H2_type"/>
</dbReference>
<dbReference type="SMART" id="SM00355">
    <property type="entry name" value="ZnF_C2H2"/>
    <property type="match status" value="3"/>
</dbReference>
<dbReference type="PROSITE" id="PS50157">
    <property type="entry name" value="ZINC_FINGER_C2H2_2"/>
    <property type="match status" value="1"/>
</dbReference>
<feature type="compositionally biased region" description="Polar residues" evidence="9">
    <location>
        <begin position="542"/>
        <end position="562"/>
    </location>
</feature>
<keyword evidence="2" id="KW-0479">Metal-binding</keyword>
<dbReference type="RefSeq" id="XP_040657946.1">
    <property type="nucleotide sequence ID" value="XM_040802913.1"/>
</dbReference>
<dbReference type="GO" id="GO:0005634">
    <property type="term" value="C:nucleus"/>
    <property type="evidence" value="ECO:0007669"/>
    <property type="project" value="UniProtKB-SubCell"/>
</dbReference>
<evidence type="ECO:0000256" key="1">
    <source>
        <dbReference type="ARBA" id="ARBA00004123"/>
    </source>
</evidence>
<organism evidence="11 12">
    <name type="scientific">Drechmeria coniospora</name>
    <name type="common">Nematophagous fungus</name>
    <name type="synonym">Meria coniospora</name>
    <dbReference type="NCBI Taxonomy" id="98403"/>
    <lineage>
        <taxon>Eukaryota</taxon>
        <taxon>Fungi</taxon>
        <taxon>Dikarya</taxon>
        <taxon>Ascomycota</taxon>
        <taxon>Pezizomycotina</taxon>
        <taxon>Sordariomycetes</taxon>
        <taxon>Hypocreomycetidae</taxon>
        <taxon>Hypocreales</taxon>
        <taxon>Ophiocordycipitaceae</taxon>
        <taxon>Drechmeria</taxon>
    </lineage>
</organism>
<feature type="region of interest" description="Disordered" evidence="9">
    <location>
        <begin position="1"/>
        <end position="35"/>
    </location>
</feature>
<evidence type="ECO:0000256" key="8">
    <source>
        <dbReference type="PROSITE-ProRule" id="PRU00042"/>
    </source>
</evidence>
<keyword evidence="12" id="KW-1185">Reference proteome</keyword>
<feature type="compositionally biased region" description="Low complexity" evidence="9">
    <location>
        <begin position="11"/>
        <end position="25"/>
    </location>
</feature>
<gene>
    <name evidence="11" type="ORF">DCS_05611</name>
</gene>
<dbReference type="EMBL" id="LAYC01000002">
    <property type="protein sequence ID" value="KYK58594.1"/>
    <property type="molecule type" value="Genomic_DNA"/>
</dbReference>
<evidence type="ECO:0000256" key="9">
    <source>
        <dbReference type="SAM" id="MobiDB-lite"/>
    </source>
</evidence>
<protein>
    <submittedName>
        <fullName evidence="11">Zinc finger transcription factor ace1</fullName>
    </submittedName>
</protein>
<dbReference type="STRING" id="98403.A0A151GN97"/>
<keyword evidence="5" id="KW-0805">Transcription regulation</keyword>
<keyword evidence="4" id="KW-0862">Zinc</keyword>
<comment type="subcellular location">
    <subcellularLocation>
        <location evidence="1">Nucleus</location>
    </subcellularLocation>
</comment>
<dbReference type="GeneID" id="63718254"/>
<reference evidence="11 12" key="1">
    <citation type="journal article" date="2016" name="Sci. Rep.">
        <title>Insights into Adaptations to a Near-Obligate Nematode Endoparasitic Lifestyle from the Finished Genome of Drechmeria coniospora.</title>
        <authorList>
            <person name="Zhang L."/>
            <person name="Zhou Z."/>
            <person name="Guo Q."/>
            <person name="Fokkens L."/>
            <person name="Miskei M."/>
            <person name="Pocsi I."/>
            <person name="Zhang W."/>
            <person name="Chen M."/>
            <person name="Wang L."/>
            <person name="Sun Y."/>
            <person name="Donzelli B.G."/>
            <person name="Gibson D.M."/>
            <person name="Nelson D.R."/>
            <person name="Luo J.G."/>
            <person name="Rep M."/>
            <person name="Liu H."/>
            <person name="Yang S."/>
            <person name="Wang J."/>
            <person name="Krasnoff S.B."/>
            <person name="Xu Y."/>
            <person name="Molnar I."/>
            <person name="Lin M."/>
        </authorList>
    </citation>
    <scope>NUCLEOTIDE SEQUENCE [LARGE SCALE GENOMIC DNA]</scope>
    <source>
        <strain evidence="11 12">ARSEF 6962</strain>
    </source>
</reference>
<dbReference type="PANTHER" id="PTHR46179:SF13">
    <property type="entry name" value="C2H2-TYPE DOMAIN-CONTAINING PROTEIN"/>
    <property type="match status" value="1"/>
</dbReference>
<evidence type="ECO:0000256" key="7">
    <source>
        <dbReference type="ARBA" id="ARBA00023242"/>
    </source>
</evidence>
<evidence type="ECO:0000256" key="4">
    <source>
        <dbReference type="ARBA" id="ARBA00022833"/>
    </source>
</evidence>
<comment type="caution">
    <text evidence="11">The sequence shown here is derived from an EMBL/GenBank/DDBJ whole genome shotgun (WGS) entry which is preliminary data.</text>
</comment>
<dbReference type="InterPro" id="IPR051061">
    <property type="entry name" value="Zinc_finger_trans_reg"/>
</dbReference>
<dbReference type="GO" id="GO:0008270">
    <property type="term" value="F:zinc ion binding"/>
    <property type="evidence" value="ECO:0007669"/>
    <property type="project" value="UniProtKB-KW"/>
</dbReference>
<evidence type="ECO:0000256" key="3">
    <source>
        <dbReference type="ARBA" id="ARBA00022771"/>
    </source>
</evidence>
<evidence type="ECO:0000259" key="10">
    <source>
        <dbReference type="PROSITE" id="PS50157"/>
    </source>
</evidence>
<evidence type="ECO:0000313" key="11">
    <source>
        <dbReference type="EMBL" id="KYK58594.1"/>
    </source>
</evidence>
<evidence type="ECO:0000313" key="12">
    <source>
        <dbReference type="Proteomes" id="UP000076580"/>
    </source>
</evidence>
<sequence length="771" mass="83825">MALRKGATFHSSPSSVPSSAATASTFLPPQLPRSSTHIDHVVDANRRRVALTLDDIDETLAKTERLSLESRTTVGSASLRDVSSPVPRGLLDLANLHLADLGRAPDGPAPRPTPPRCFVLPRNVGESAKADCDSGLGTSIASADDECCPSADAGKAGMSSSSQTLTGSSADAAKANLPLLGSKAYYRIYHRILGPLLAEPAFKPFKPLLVVVPRQIRDKEIICIRDLEKTLLFRAPVSRPPSTRVPCGPRAHPVLLSQRDSPSLYLDFCLTFIRCVQASVHLFTEREQVRGNDRPYTNGYFIDLEDQLLHYGMQLYRAKNAPAADDADMVDQYVPPPPLVPRPAPAANHRLPLRSDEIQLYGGVAQNGRPAELVRVKKDGTAISMATGKPVDVGASLPLKRSASRQQVDEEDVRRSMARRKKNASPDELAPKKCRHHGCAKEFKRPCDLTKHEKTHSRPWKCPVAACKYHRLGWPTEKEMGRHINDRHSAAPSTFYCQYSCGYTSKRESNCKQHMEKAHGWTYVRTKTNGKKESPASDGPLVQQTPPLQNASTPSTVPSCGVSTPLQETEVAVAVMPAYVSDADWLATFGSQPQAVEALDAMPETPSPASPASYEQYPPYLNSPAFILGDEDIYAAQVQLPAHLFPNIGQLLDKLAPQNLPIYQMPHLPQPAAALAQPHLPPVPHFSPAGQGSVMLFSPEAAAEADEGFDESFAAQGADFALLSTAEVMVFPPLVQDPPSMNLGYSQSSQPDDMFRSLEFPPAHDFASFGC</sequence>
<proteinExistence type="predicted"/>
<keyword evidence="6" id="KW-0804">Transcription</keyword>
<dbReference type="AlphaFoldDB" id="A0A151GN97"/>
<dbReference type="PANTHER" id="PTHR46179">
    <property type="entry name" value="ZINC FINGER PROTEIN"/>
    <property type="match status" value="1"/>
</dbReference>
<dbReference type="GO" id="GO:0006357">
    <property type="term" value="P:regulation of transcription by RNA polymerase II"/>
    <property type="evidence" value="ECO:0007669"/>
    <property type="project" value="TreeGrafter"/>
</dbReference>
<evidence type="ECO:0000256" key="5">
    <source>
        <dbReference type="ARBA" id="ARBA00023015"/>
    </source>
</evidence>
<feature type="domain" description="C2H2-type" evidence="10">
    <location>
        <begin position="432"/>
        <end position="461"/>
    </location>
</feature>
<keyword evidence="3 8" id="KW-0863">Zinc-finger</keyword>